<feature type="non-terminal residue" evidence="4">
    <location>
        <position position="1"/>
    </location>
</feature>
<dbReference type="SMART" id="SM00028">
    <property type="entry name" value="TPR"/>
    <property type="match status" value="2"/>
</dbReference>
<accession>A0A7V8NWM8</accession>
<feature type="repeat" description="TPR" evidence="3">
    <location>
        <begin position="65"/>
        <end position="98"/>
    </location>
</feature>
<dbReference type="EMBL" id="JACDQQ010002691">
    <property type="protein sequence ID" value="MBA0088812.1"/>
    <property type="molecule type" value="Genomic_DNA"/>
</dbReference>
<dbReference type="InterPro" id="IPR013105">
    <property type="entry name" value="TPR_2"/>
</dbReference>
<evidence type="ECO:0000256" key="1">
    <source>
        <dbReference type="ARBA" id="ARBA00022737"/>
    </source>
</evidence>
<dbReference type="Proteomes" id="UP000567293">
    <property type="component" value="Unassembled WGS sequence"/>
</dbReference>
<dbReference type="InterPro" id="IPR019734">
    <property type="entry name" value="TPR_rpt"/>
</dbReference>
<comment type="caution">
    <text evidence="4">The sequence shown here is derived from an EMBL/GenBank/DDBJ whole genome shotgun (WGS) entry which is preliminary data.</text>
</comment>
<keyword evidence="1" id="KW-0677">Repeat</keyword>
<evidence type="ECO:0000256" key="3">
    <source>
        <dbReference type="PROSITE-ProRule" id="PRU00339"/>
    </source>
</evidence>
<evidence type="ECO:0000256" key="2">
    <source>
        <dbReference type="ARBA" id="ARBA00022803"/>
    </source>
</evidence>
<dbReference type="PROSITE" id="PS50005">
    <property type="entry name" value="TPR"/>
    <property type="match status" value="1"/>
</dbReference>
<keyword evidence="2 3" id="KW-0802">TPR repeat</keyword>
<sequence length="164" mass="18922">RVQEQLKIYDEALALFHQQKFTRAKQALEEVLEGPSKELSDRARVHLKIVEQRMKPAHEQNPRSAEDHYQRGVAMMNIGRWDEARESLDKARKAAPKADHIHYALAALDCLTGEADSALENLKIAIQLRPENRYHARNDEDFAFLQEDPRFTELLYPEKDGFGG</sequence>
<protein>
    <submittedName>
        <fullName evidence="4">Tetratricopeptide repeat protein</fullName>
    </submittedName>
</protein>
<gene>
    <name evidence="4" type="ORF">HRJ53_27810</name>
</gene>
<dbReference type="Pfam" id="PF07719">
    <property type="entry name" value="TPR_2"/>
    <property type="match status" value="1"/>
</dbReference>
<dbReference type="AlphaFoldDB" id="A0A7V8NWM8"/>
<proteinExistence type="predicted"/>
<dbReference type="SUPFAM" id="SSF48452">
    <property type="entry name" value="TPR-like"/>
    <property type="match status" value="1"/>
</dbReference>
<keyword evidence="5" id="KW-1185">Reference proteome</keyword>
<evidence type="ECO:0000313" key="4">
    <source>
        <dbReference type="EMBL" id="MBA0088812.1"/>
    </source>
</evidence>
<reference evidence="4" key="1">
    <citation type="submission" date="2020-06" db="EMBL/GenBank/DDBJ databases">
        <title>Legume-microbial interactions unlock mineral nutrients during tropical forest succession.</title>
        <authorList>
            <person name="Epihov D.Z."/>
        </authorList>
    </citation>
    <scope>NUCLEOTIDE SEQUENCE [LARGE SCALE GENOMIC DNA]</scope>
    <source>
        <strain evidence="4">Pan2503</strain>
    </source>
</reference>
<dbReference type="NCBIfam" id="NF047558">
    <property type="entry name" value="TPR_END_plus"/>
    <property type="match status" value="1"/>
</dbReference>
<name>A0A7V8NWM8_9BACT</name>
<dbReference type="Gene3D" id="1.25.40.10">
    <property type="entry name" value="Tetratricopeptide repeat domain"/>
    <property type="match status" value="1"/>
</dbReference>
<organism evidence="4 5">
    <name type="scientific">Candidatus Acidiferrum panamense</name>
    <dbReference type="NCBI Taxonomy" id="2741543"/>
    <lineage>
        <taxon>Bacteria</taxon>
        <taxon>Pseudomonadati</taxon>
        <taxon>Acidobacteriota</taxon>
        <taxon>Terriglobia</taxon>
        <taxon>Candidatus Acidiferrales</taxon>
        <taxon>Candidatus Acidiferrum</taxon>
    </lineage>
</organism>
<evidence type="ECO:0000313" key="5">
    <source>
        <dbReference type="Proteomes" id="UP000567293"/>
    </source>
</evidence>
<dbReference type="InterPro" id="IPR011990">
    <property type="entry name" value="TPR-like_helical_dom_sf"/>
</dbReference>